<keyword evidence="1" id="KW-1133">Transmembrane helix</keyword>
<keyword evidence="1" id="KW-0472">Membrane</keyword>
<sequence length="55" mass="6202">MHPDKAMKDVKVDVRVNVTVDAASVVLLIATTTMAFLFYKQNKQDKRDRPALSQP</sequence>
<evidence type="ECO:0000256" key="1">
    <source>
        <dbReference type="SAM" id="Phobius"/>
    </source>
</evidence>
<evidence type="ECO:0000313" key="3">
    <source>
        <dbReference type="Proteomes" id="UP000180246"/>
    </source>
</evidence>
<reference evidence="2 3" key="1">
    <citation type="submission" date="2014-10" db="EMBL/GenBank/DDBJ databases">
        <authorList>
            <person name="Seo M.-J."/>
            <person name="Seok Y.J."/>
            <person name="Cha I.-T."/>
        </authorList>
    </citation>
    <scope>NUCLEOTIDE SEQUENCE [LARGE SCALE GENOMIC DNA]</scope>
    <source>
        <strain evidence="2 3">NEU</strain>
    </source>
</reference>
<organism evidence="2 3">
    <name type="scientific">Massilia timonae</name>
    <dbReference type="NCBI Taxonomy" id="47229"/>
    <lineage>
        <taxon>Bacteria</taxon>
        <taxon>Pseudomonadati</taxon>
        <taxon>Pseudomonadota</taxon>
        <taxon>Betaproteobacteria</taxon>
        <taxon>Burkholderiales</taxon>
        <taxon>Oxalobacteraceae</taxon>
        <taxon>Telluria group</taxon>
        <taxon>Massilia</taxon>
    </lineage>
</organism>
<protein>
    <submittedName>
        <fullName evidence="2">Uncharacterized protein</fullName>
    </submittedName>
</protein>
<dbReference type="AlphaFoldDB" id="A0A1S2NH91"/>
<proteinExistence type="predicted"/>
<comment type="caution">
    <text evidence="2">The sequence shown here is derived from an EMBL/GenBank/DDBJ whole genome shotgun (WGS) entry which is preliminary data.</text>
</comment>
<accession>A0A1S2NH91</accession>
<evidence type="ECO:0000313" key="2">
    <source>
        <dbReference type="EMBL" id="OIJ44150.1"/>
    </source>
</evidence>
<name>A0A1S2NH91_9BURK</name>
<dbReference type="Proteomes" id="UP000180246">
    <property type="component" value="Unassembled WGS sequence"/>
</dbReference>
<gene>
    <name evidence="2" type="ORF">LO55_3444</name>
</gene>
<feature type="transmembrane region" description="Helical" evidence="1">
    <location>
        <begin position="20"/>
        <end position="39"/>
    </location>
</feature>
<keyword evidence="1" id="KW-0812">Transmembrane</keyword>
<dbReference type="EMBL" id="JRYB01000001">
    <property type="protein sequence ID" value="OIJ44150.1"/>
    <property type="molecule type" value="Genomic_DNA"/>
</dbReference>